<reference evidence="1" key="1">
    <citation type="submission" date="2023-11" db="EMBL/GenBank/DDBJ databases">
        <authorList>
            <person name="De Vega J J."/>
            <person name="De Vega J J."/>
        </authorList>
    </citation>
    <scope>NUCLEOTIDE SEQUENCE</scope>
</reference>
<comment type="caution">
    <text evidence="1">The sequence shown here is derived from an EMBL/GenBank/DDBJ whole genome shotgun (WGS) entry which is preliminary data.</text>
</comment>
<evidence type="ECO:0000313" key="2">
    <source>
        <dbReference type="Proteomes" id="UP001295794"/>
    </source>
</evidence>
<proteinExistence type="predicted"/>
<protein>
    <submittedName>
        <fullName evidence="1">Uncharacterized protein</fullName>
    </submittedName>
</protein>
<dbReference type="Proteomes" id="UP001295794">
    <property type="component" value="Unassembled WGS sequence"/>
</dbReference>
<organism evidence="1 2">
    <name type="scientific">Mycena citricolor</name>
    <dbReference type="NCBI Taxonomy" id="2018698"/>
    <lineage>
        <taxon>Eukaryota</taxon>
        <taxon>Fungi</taxon>
        <taxon>Dikarya</taxon>
        <taxon>Basidiomycota</taxon>
        <taxon>Agaricomycotina</taxon>
        <taxon>Agaricomycetes</taxon>
        <taxon>Agaricomycetidae</taxon>
        <taxon>Agaricales</taxon>
        <taxon>Marasmiineae</taxon>
        <taxon>Mycenaceae</taxon>
        <taxon>Mycena</taxon>
    </lineage>
</organism>
<dbReference type="AlphaFoldDB" id="A0AAD2H2C6"/>
<dbReference type="EMBL" id="CAVNYO010000110">
    <property type="protein sequence ID" value="CAK5266869.1"/>
    <property type="molecule type" value="Genomic_DNA"/>
</dbReference>
<sequence>IDSLHSDCTMSAVESIPALPEDLERIIFLELATQSPRYIPALILVARRVKQWVEPILYRMITLELPTLPDVSTLDLPSFFRVHATKGPDFLARAVRHLALKDVNVAFMDFIFESCPNTEDLLLNYTLPKHTLYASVPALVRLPLRRLYTYVLDFFDGTELVPKFRPLFNNLTHLVVFGNLTGHGELAEAQERWRLAASLPQLTHLAAVEYNPVMWRVILGNERLVVLAFLWRFDFPPMPQDEHEIPVDLRFVALAEFSSVLDWQKGALGRGDFWDAAEEHVRKRRSGKVYPRAWFLRTGQVPLLPTLVSNPTESTDCL</sequence>
<name>A0AAD2H2C6_9AGAR</name>
<evidence type="ECO:0000313" key="1">
    <source>
        <dbReference type="EMBL" id="CAK5266869.1"/>
    </source>
</evidence>
<feature type="non-terminal residue" evidence="1">
    <location>
        <position position="1"/>
    </location>
</feature>
<accession>A0AAD2H2C6</accession>
<gene>
    <name evidence="1" type="ORF">MYCIT1_LOCUS8859</name>
</gene>
<keyword evidence="2" id="KW-1185">Reference proteome</keyword>